<evidence type="ECO:0000313" key="5">
    <source>
        <dbReference type="EMBL" id="MBY5958797.1"/>
    </source>
</evidence>
<sequence length="257" mass="28581">MFPILSRNQIKFIRSLKQKKNRYKFKNYVVEGEKLIMDLVRHRPSLIQYIVIDDGIRHLSFPDGISVYQSDHHSFLELSNLVTPQGVMAVCAIPDHYFRSIQRNHAFGLYFDGVQDPGNLGTMLRAAEWFGVPHILIGPGTADPFSPKVVQAAMGSHSYLTMVKCSHQELSETSGAIISAVMDGEDAFEYAWPRTGVLVLGNEGQGISATVARLSTNRITLPAAAGAQTESLNVSMACTSLLTLRHKYQQSNKQMRL</sequence>
<dbReference type="PANTHER" id="PTHR43191">
    <property type="entry name" value="RRNA METHYLTRANSFERASE 3"/>
    <property type="match status" value="1"/>
</dbReference>
<dbReference type="InterPro" id="IPR013123">
    <property type="entry name" value="SpoU_subst-bd"/>
</dbReference>
<dbReference type="SUPFAM" id="SSF55315">
    <property type="entry name" value="L30e-like"/>
    <property type="match status" value="1"/>
</dbReference>
<feature type="domain" description="RNA 2-O ribose methyltransferase substrate binding" evidence="4">
    <location>
        <begin position="29"/>
        <end position="97"/>
    </location>
</feature>
<name>A0A953L7J9_9BACT</name>
<comment type="similarity">
    <text evidence="1">Belongs to the class IV-like SAM-binding methyltransferase superfamily. RNA methyltransferase TrmH family.</text>
</comment>
<dbReference type="EMBL" id="JAHVHU010000010">
    <property type="protein sequence ID" value="MBY5958797.1"/>
    <property type="molecule type" value="Genomic_DNA"/>
</dbReference>
<dbReference type="Gene3D" id="3.40.1280.10">
    <property type="match status" value="1"/>
</dbReference>
<dbReference type="GO" id="GO:0008173">
    <property type="term" value="F:RNA methyltransferase activity"/>
    <property type="evidence" value="ECO:0007669"/>
    <property type="project" value="InterPro"/>
</dbReference>
<dbReference type="PANTHER" id="PTHR43191:SF2">
    <property type="entry name" value="RRNA METHYLTRANSFERASE 3, MITOCHONDRIAL"/>
    <property type="match status" value="1"/>
</dbReference>
<evidence type="ECO:0000256" key="2">
    <source>
        <dbReference type="ARBA" id="ARBA00022603"/>
    </source>
</evidence>
<keyword evidence="3" id="KW-0808">Transferase</keyword>
<dbReference type="InterPro" id="IPR029028">
    <property type="entry name" value="Alpha/beta_knot_MTases"/>
</dbReference>
<dbReference type="Gene3D" id="3.30.1330.30">
    <property type="match status" value="1"/>
</dbReference>
<dbReference type="GO" id="GO:0006396">
    <property type="term" value="P:RNA processing"/>
    <property type="evidence" value="ECO:0007669"/>
    <property type="project" value="InterPro"/>
</dbReference>
<dbReference type="GO" id="GO:0003723">
    <property type="term" value="F:RNA binding"/>
    <property type="evidence" value="ECO:0007669"/>
    <property type="project" value="InterPro"/>
</dbReference>
<dbReference type="SMART" id="SM00967">
    <property type="entry name" value="SpoU_sub_bind"/>
    <property type="match status" value="1"/>
</dbReference>
<accession>A0A953L7J9</accession>
<gene>
    <name evidence="5" type="ORF">KUV50_11665</name>
</gene>
<dbReference type="GO" id="GO:0005737">
    <property type="term" value="C:cytoplasm"/>
    <property type="evidence" value="ECO:0007669"/>
    <property type="project" value="UniProtKB-ARBA"/>
</dbReference>
<organism evidence="5 6">
    <name type="scientific">Membranihabitans marinus</name>
    <dbReference type="NCBI Taxonomy" id="1227546"/>
    <lineage>
        <taxon>Bacteria</taxon>
        <taxon>Pseudomonadati</taxon>
        <taxon>Bacteroidota</taxon>
        <taxon>Saprospiria</taxon>
        <taxon>Saprospirales</taxon>
        <taxon>Saprospiraceae</taxon>
        <taxon>Membranihabitans</taxon>
    </lineage>
</organism>
<evidence type="ECO:0000256" key="3">
    <source>
        <dbReference type="ARBA" id="ARBA00022679"/>
    </source>
</evidence>
<dbReference type="Pfam" id="PF00588">
    <property type="entry name" value="SpoU_methylase"/>
    <property type="match status" value="1"/>
</dbReference>
<evidence type="ECO:0000256" key="1">
    <source>
        <dbReference type="ARBA" id="ARBA00007228"/>
    </source>
</evidence>
<proteinExistence type="inferred from homology"/>
<reference evidence="5" key="1">
    <citation type="submission" date="2021-06" db="EMBL/GenBank/DDBJ databases">
        <title>44 bacteria genomes isolated from Dapeng, Shenzhen.</title>
        <authorList>
            <person name="Zheng W."/>
            <person name="Yu S."/>
            <person name="Huang Y."/>
        </authorList>
    </citation>
    <scope>NUCLEOTIDE SEQUENCE</scope>
    <source>
        <strain evidence="5">DP5N28-2</strain>
    </source>
</reference>
<dbReference type="InterPro" id="IPR001537">
    <property type="entry name" value="SpoU_MeTrfase"/>
</dbReference>
<dbReference type="GO" id="GO:0032259">
    <property type="term" value="P:methylation"/>
    <property type="evidence" value="ECO:0007669"/>
    <property type="project" value="UniProtKB-KW"/>
</dbReference>
<comment type="caution">
    <text evidence="5">The sequence shown here is derived from an EMBL/GenBank/DDBJ whole genome shotgun (WGS) entry which is preliminary data.</text>
</comment>
<dbReference type="InterPro" id="IPR029064">
    <property type="entry name" value="Ribosomal_eL30-like_sf"/>
</dbReference>
<dbReference type="Pfam" id="PF22435">
    <property type="entry name" value="MRM3-like_sub_bind"/>
    <property type="match status" value="1"/>
</dbReference>
<dbReference type="RefSeq" id="WP_222580336.1">
    <property type="nucleotide sequence ID" value="NZ_JAHVHU010000010.1"/>
</dbReference>
<evidence type="ECO:0000259" key="4">
    <source>
        <dbReference type="SMART" id="SM00967"/>
    </source>
</evidence>
<protein>
    <recommendedName>
        <fullName evidence="4">RNA 2-O ribose methyltransferase substrate binding domain-containing protein</fullName>
    </recommendedName>
</protein>
<dbReference type="SUPFAM" id="SSF75217">
    <property type="entry name" value="alpha/beta knot"/>
    <property type="match status" value="1"/>
</dbReference>
<dbReference type="AlphaFoldDB" id="A0A953L7J9"/>
<keyword evidence="6" id="KW-1185">Reference proteome</keyword>
<dbReference type="InterPro" id="IPR051259">
    <property type="entry name" value="rRNA_Methyltransferase"/>
</dbReference>
<dbReference type="InterPro" id="IPR029026">
    <property type="entry name" value="tRNA_m1G_MTases_N"/>
</dbReference>
<dbReference type="InterPro" id="IPR053888">
    <property type="entry name" value="MRM3-like_sub_bind"/>
</dbReference>
<keyword evidence="2" id="KW-0489">Methyltransferase</keyword>
<dbReference type="Proteomes" id="UP000753961">
    <property type="component" value="Unassembled WGS sequence"/>
</dbReference>
<evidence type="ECO:0000313" key="6">
    <source>
        <dbReference type="Proteomes" id="UP000753961"/>
    </source>
</evidence>